<feature type="transmembrane region" description="Helical" evidence="6">
    <location>
        <begin position="430"/>
        <end position="456"/>
    </location>
</feature>
<dbReference type="Gene3D" id="1.10.287.70">
    <property type="match status" value="1"/>
</dbReference>
<keyword evidence="4 6" id="KW-0472">Membrane</keyword>
<organism evidence="8 9">
    <name type="scientific">Rotaria socialis</name>
    <dbReference type="NCBI Taxonomy" id="392032"/>
    <lineage>
        <taxon>Eukaryota</taxon>
        <taxon>Metazoa</taxon>
        <taxon>Spiralia</taxon>
        <taxon>Gnathifera</taxon>
        <taxon>Rotifera</taxon>
        <taxon>Eurotatoria</taxon>
        <taxon>Bdelloidea</taxon>
        <taxon>Philodinida</taxon>
        <taxon>Philodinidae</taxon>
        <taxon>Rotaria</taxon>
    </lineage>
</organism>
<feature type="domain" description="Ion transport" evidence="7">
    <location>
        <begin position="193"/>
        <end position="465"/>
    </location>
</feature>
<feature type="transmembrane region" description="Helical" evidence="6">
    <location>
        <begin position="354"/>
        <end position="376"/>
    </location>
</feature>
<feature type="transmembrane region" description="Helical" evidence="6">
    <location>
        <begin position="256"/>
        <end position="277"/>
    </location>
</feature>
<protein>
    <recommendedName>
        <fullName evidence="7">Ion transport domain-containing protein</fullName>
    </recommendedName>
</protein>
<feature type="compositionally biased region" description="Low complexity" evidence="5">
    <location>
        <begin position="578"/>
        <end position="592"/>
    </location>
</feature>
<comment type="caution">
    <text evidence="8">The sequence shown here is derived from an EMBL/GenBank/DDBJ whole genome shotgun (WGS) entry which is preliminary data.</text>
</comment>
<dbReference type="Pfam" id="PF00520">
    <property type="entry name" value="Ion_trans"/>
    <property type="match status" value="1"/>
</dbReference>
<comment type="subcellular location">
    <subcellularLocation>
        <location evidence="1">Membrane</location>
        <topology evidence="1">Multi-pass membrane protein</topology>
    </subcellularLocation>
</comment>
<dbReference type="GO" id="GO:0030317">
    <property type="term" value="P:flagellated sperm motility"/>
    <property type="evidence" value="ECO:0007669"/>
    <property type="project" value="InterPro"/>
</dbReference>
<evidence type="ECO:0000256" key="1">
    <source>
        <dbReference type="ARBA" id="ARBA00004141"/>
    </source>
</evidence>
<dbReference type="PANTHER" id="PTHR46923">
    <property type="entry name" value="CATION CHANNEL SPERM-ASSOCIATED PROTEIN 2"/>
    <property type="match status" value="1"/>
</dbReference>
<proteinExistence type="predicted"/>
<gene>
    <name evidence="8" type="ORF">FME351_LOCUS15055</name>
</gene>
<feature type="transmembrane region" description="Helical" evidence="6">
    <location>
        <begin position="328"/>
        <end position="348"/>
    </location>
</feature>
<evidence type="ECO:0000313" key="8">
    <source>
        <dbReference type="EMBL" id="CAF3474360.1"/>
    </source>
</evidence>
<accession>A0A818FEL2</accession>
<dbReference type="PANTHER" id="PTHR46923:SF1">
    <property type="entry name" value="CATION CHANNEL SPERM-ASSOCIATED PROTEIN 2"/>
    <property type="match status" value="1"/>
</dbReference>
<evidence type="ECO:0000256" key="6">
    <source>
        <dbReference type="SAM" id="Phobius"/>
    </source>
</evidence>
<dbReference type="InterPro" id="IPR005821">
    <property type="entry name" value="Ion_trans_dom"/>
</dbReference>
<dbReference type="Proteomes" id="UP000663869">
    <property type="component" value="Unassembled WGS sequence"/>
</dbReference>
<dbReference type="InterPro" id="IPR028747">
    <property type="entry name" value="CatSper2"/>
</dbReference>
<feature type="non-terminal residue" evidence="8">
    <location>
        <position position="1"/>
    </location>
</feature>
<keyword evidence="2 6" id="KW-0812">Transmembrane</keyword>
<feature type="region of interest" description="Disordered" evidence="5">
    <location>
        <begin position="573"/>
        <end position="592"/>
    </location>
</feature>
<dbReference type="GO" id="GO:0036128">
    <property type="term" value="C:CatSper complex"/>
    <property type="evidence" value="ECO:0007669"/>
    <property type="project" value="InterPro"/>
</dbReference>
<evidence type="ECO:0000259" key="7">
    <source>
        <dbReference type="Pfam" id="PF00520"/>
    </source>
</evidence>
<evidence type="ECO:0000256" key="5">
    <source>
        <dbReference type="SAM" id="MobiDB-lite"/>
    </source>
</evidence>
<dbReference type="SUPFAM" id="SSF81324">
    <property type="entry name" value="Voltage-gated potassium channels"/>
    <property type="match status" value="1"/>
</dbReference>
<feature type="transmembrane region" description="Helical" evidence="6">
    <location>
        <begin position="188"/>
        <end position="213"/>
    </location>
</feature>
<dbReference type="AlphaFoldDB" id="A0A818FEL2"/>
<keyword evidence="3 6" id="KW-1133">Transmembrane helix</keyword>
<dbReference type="InterPro" id="IPR027359">
    <property type="entry name" value="Volt_channel_dom_sf"/>
</dbReference>
<dbReference type="GO" id="GO:0048240">
    <property type="term" value="P:sperm capacitation"/>
    <property type="evidence" value="ECO:0007669"/>
    <property type="project" value="TreeGrafter"/>
</dbReference>
<feature type="transmembrane region" description="Helical" evidence="6">
    <location>
        <begin position="392"/>
        <end position="410"/>
    </location>
</feature>
<reference evidence="8" key="1">
    <citation type="submission" date="2021-02" db="EMBL/GenBank/DDBJ databases">
        <authorList>
            <person name="Nowell W R."/>
        </authorList>
    </citation>
    <scope>NUCLEOTIDE SEQUENCE</scope>
</reference>
<evidence type="ECO:0000256" key="3">
    <source>
        <dbReference type="ARBA" id="ARBA00022989"/>
    </source>
</evidence>
<sequence length="592" mass="68677">IVAIASACMVSINEFNDDLCEITDEDEDDNNYLFNSNKILLDDEFNPSISMASSDKQSANQQEWVHDLLALSSLMSHHINSNDFISSESRLIHSKFQRLFHFLVTDVYTEPIKQALGDEISNLAEVDDALIKLNRNATLKFRNYKQFRKQQLVSSNVSTNMRQTISSSNIGRYRMFRSKSSFRYFVHWLLHSSFFTWFISIIICLDVISVAITSEYSSPNDSKSLVYNIAVFINRCILFVYLFEIIFKWIENFINFWYSPANILEFILTIISLSNLINEIYFDTKNDNSIEINRKFHNNNPNTTDTLQRIKSYGSILSLLRTLRMLRVLRLLEIAFYFTQVRIVFFALSRSVKLIFHVVLLTIVLNYFFALIALYLTQFGLNTTSNEQRKKINALFGTVPQAFITVFRIFTKDEWFEIKTEMYSIQIKPFIIDLYVMIWLFFGGYVLNPLLIGAMVGTFDEARKELNSTLKRKISTINSSLDEINLLADSPSSLLTNINNDNDKFSQWLRTTSDEISLLVQDRIETQWPLYTAFYYVQLLEIYFENIAERQLLFDFISISLLALHDKETTSIDPPILSSSSSSSSSSCDDDN</sequence>
<dbReference type="GO" id="GO:0009566">
    <property type="term" value="P:fertilization"/>
    <property type="evidence" value="ECO:0007669"/>
    <property type="project" value="TreeGrafter"/>
</dbReference>
<feature type="transmembrane region" description="Helical" evidence="6">
    <location>
        <begin position="225"/>
        <end position="250"/>
    </location>
</feature>
<evidence type="ECO:0000256" key="4">
    <source>
        <dbReference type="ARBA" id="ARBA00023136"/>
    </source>
</evidence>
<dbReference type="Gene3D" id="1.20.120.350">
    <property type="entry name" value="Voltage-gated potassium channels. Chain C"/>
    <property type="match status" value="1"/>
</dbReference>
<dbReference type="EMBL" id="CAJNYU010001862">
    <property type="protein sequence ID" value="CAF3474360.1"/>
    <property type="molecule type" value="Genomic_DNA"/>
</dbReference>
<evidence type="ECO:0000313" key="9">
    <source>
        <dbReference type="Proteomes" id="UP000663869"/>
    </source>
</evidence>
<dbReference type="GO" id="GO:0005227">
    <property type="term" value="F:calcium-activated cation channel activity"/>
    <property type="evidence" value="ECO:0007669"/>
    <property type="project" value="InterPro"/>
</dbReference>
<evidence type="ECO:0000256" key="2">
    <source>
        <dbReference type="ARBA" id="ARBA00022692"/>
    </source>
</evidence>
<name>A0A818FEL2_9BILA</name>